<feature type="transmembrane region" description="Helical" evidence="9">
    <location>
        <begin position="85"/>
        <end position="104"/>
    </location>
</feature>
<evidence type="ECO:0000256" key="8">
    <source>
        <dbReference type="PIRSR" id="PIRSR005091-3"/>
    </source>
</evidence>
<proteinExistence type="predicted"/>
<sequence length="650" mass="73401">MKPTPNRYAVQFGFTALYLLLSTIVRVALLCWAFPVATLSFGNILSILAKGLVFDSGVAVFFTVAYSIYLLLLPQRLNKTWFNKAFTGFGFFLALLIMIFSFFAEFTFWGEYEARFDFIAVDYLLYTYEVINNINQSYPLPLLIGGVLAGTALLTWLAARAGMFRASFQSYTPLRMRLVITGGTIAIAVLHLYLVSNTWAETGKNRYQQELSKAGIYSFGSAYFNNELPYDKYYIQEDDKQAFAEMRSLLQSGNSKYLEPGSSIYRHIADTAAAVKPNVIMVTIESFSATFMERFGNKERITPVLDSIAKESILFTNMYATGTRTVRGMEALTLAVPPTPGQSIVRRKNNEGLFSLSTIFGNAGYDRTFFYGGDGYFDNMNQFFGNNGFDIYDRLRHRLVGDNFPTKRENFPDSAVHFENAWGVCDEDIYSAVLKKADEKHAAGKPFFDFVMTVSNHRPFTYPEGKVSIPSHTSREGAVQYTDYAIGQFLKQAQQKPWFKNTIIIFVADHCASVAGKNEIEVNKYHIPCIVYNVPNEVPREIPTMCSQLDIYPTLLGILNWSYNSNLYGRDVLAADYQPRAMISTYQLLGYLEPGKLMILGPQHQAQTFHVKDSTGDLQSQPMDSVLLRKAIANYQTAYTLFKNGGMRKL</sequence>
<dbReference type="InterPro" id="IPR017850">
    <property type="entry name" value="Alkaline_phosphatase_core_sf"/>
</dbReference>
<dbReference type="SUPFAM" id="SSF53649">
    <property type="entry name" value="Alkaline phosphatase-like"/>
    <property type="match status" value="1"/>
</dbReference>
<reference evidence="11 12" key="1">
    <citation type="submission" date="2016-11" db="EMBL/GenBank/DDBJ databases">
        <authorList>
            <person name="Jaros S."/>
            <person name="Januszkiewicz K."/>
            <person name="Wedrychowicz H."/>
        </authorList>
    </citation>
    <scope>NUCLEOTIDE SEQUENCE [LARGE SCALE GENOMIC DNA]</scope>
    <source>
        <strain evidence="11 12">DSM 27406</strain>
    </source>
</reference>
<keyword evidence="2" id="KW-1003">Cell membrane</keyword>
<evidence type="ECO:0000313" key="11">
    <source>
        <dbReference type="EMBL" id="SHL62972.1"/>
    </source>
</evidence>
<feature type="active site" evidence="6">
    <location>
        <position position="325"/>
    </location>
</feature>
<evidence type="ECO:0000256" key="4">
    <source>
        <dbReference type="ARBA" id="ARBA00022989"/>
    </source>
</evidence>
<dbReference type="InterPro" id="IPR050448">
    <property type="entry name" value="OpgB/LTA_synthase_biosynth"/>
</dbReference>
<dbReference type="RefSeq" id="WP_073080831.1">
    <property type="nucleotide sequence ID" value="NZ_FRBL01000004.1"/>
</dbReference>
<dbReference type="Gene3D" id="3.30.1120.80">
    <property type="match status" value="1"/>
</dbReference>
<dbReference type="GO" id="GO:0046872">
    <property type="term" value="F:metal ion binding"/>
    <property type="evidence" value="ECO:0007669"/>
    <property type="project" value="UniProtKB-KW"/>
</dbReference>
<evidence type="ECO:0000256" key="3">
    <source>
        <dbReference type="ARBA" id="ARBA00022692"/>
    </source>
</evidence>
<feature type="binding site" evidence="8">
    <location>
        <position position="325"/>
    </location>
    <ligand>
        <name>Mn(2+)</name>
        <dbReference type="ChEBI" id="CHEBI:29035"/>
    </ligand>
</feature>
<feature type="binding site" evidence="8">
    <location>
        <position position="510"/>
    </location>
    <ligand>
        <name>Mn(2+)</name>
        <dbReference type="ChEBI" id="CHEBI:29035"/>
    </ligand>
</feature>
<feature type="transmembrane region" description="Helical" evidence="9">
    <location>
        <begin position="138"/>
        <end position="157"/>
    </location>
</feature>
<dbReference type="PANTHER" id="PTHR47371:SF3">
    <property type="entry name" value="PHOSPHOGLYCEROL TRANSFERASE I"/>
    <property type="match status" value="1"/>
</dbReference>
<protein>
    <submittedName>
        <fullName evidence="11">Phosphoglycerol transferase MdoB</fullName>
    </submittedName>
</protein>
<organism evidence="11 12">
    <name type="scientific">Chitinophaga jiangningensis</name>
    <dbReference type="NCBI Taxonomy" id="1419482"/>
    <lineage>
        <taxon>Bacteria</taxon>
        <taxon>Pseudomonadati</taxon>
        <taxon>Bacteroidota</taxon>
        <taxon>Chitinophagia</taxon>
        <taxon>Chitinophagales</taxon>
        <taxon>Chitinophagaceae</taxon>
        <taxon>Chitinophaga</taxon>
    </lineage>
</organism>
<feature type="binding site" evidence="8">
    <location>
        <position position="285"/>
    </location>
    <ligand>
        <name>Mn(2+)</name>
        <dbReference type="ChEBI" id="CHEBI:29035"/>
    </ligand>
</feature>
<dbReference type="OrthoDB" id="9777768at2"/>
<evidence type="ECO:0000256" key="2">
    <source>
        <dbReference type="ARBA" id="ARBA00022475"/>
    </source>
</evidence>
<evidence type="ECO:0000256" key="5">
    <source>
        <dbReference type="ARBA" id="ARBA00023136"/>
    </source>
</evidence>
<keyword evidence="5 9" id="KW-0472">Membrane</keyword>
<evidence type="ECO:0000256" key="7">
    <source>
        <dbReference type="PIRSR" id="PIRSR005091-2"/>
    </source>
</evidence>
<feature type="binding site" evidence="7">
    <location>
        <position position="457"/>
    </location>
    <ligand>
        <name>substrate</name>
    </ligand>
</feature>
<dbReference type="CDD" id="cd16015">
    <property type="entry name" value="LTA_synthase"/>
    <property type="match status" value="1"/>
</dbReference>
<dbReference type="PIRSF" id="PIRSF005091">
    <property type="entry name" value="Mmb_sulf_HI1246"/>
    <property type="match status" value="1"/>
</dbReference>
<feature type="domain" description="Sulfatase N-terminal" evidence="10">
    <location>
        <begin position="277"/>
        <end position="559"/>
    </location>
</feature>
<dbReference type="PANTHER" id="PTHR47371">
    <property type="entry name" value="LIPOTEICHOIC ACID SYNTHASE"/>
    <property type="match status" value="1"/>
</dbReference>
<dbReference type="AlphaFoldDB" id="A0A1M7C6P3"/>
<dbReference type="EMBL" id="FRBL01000004">
    <property type="protein sequence ID" value="SHL62972.1"/>
    <property type="molecule type" value="Genomic_DNA"/>
</dbReference>
<dbReference type="STRING" id="1419482.SAMN05444266_104217"/>
<feature type="binding site" evidence="8">
    <location>
        <position position="509"/>
    </location>
    <ligand>
        <name>Mn(2+)</name>
        <dbReference type="ChEBI" id="CHEBI:29035"/>
    </ligand>
</feature>
<gene>
    <name evidence="11" type="ORF">SAMN05444266_104217</name>
</gene>
<evidence type="ECO:0000259" key="10">
    <source>
        <dbReference type="Pfam" id="PF00884"/>
    </source>
</evidence>
<evidence type="ECO:0000313" key="12">
    <source>
        <dbReference type="Proteomes" id="UP000184420"/>
    </source>
</evidence>
<accession>A0A1M7C6P3</accession>
<dbReference type="Pfam" id="PF00884">
    <property type="entry name" value="Sulfatase"/>
    <property type="match status" value="1"/>
</dbReference>
<dbReference type="GO" id="GO:0016740">
    <property type="term" value="F:transferase activity"/>
    <property type="evidence" value="ECO:0007669"/>
    <property type="project" value="UniProtKB-KW"/>
</dbReference>
<dbReference type="GO" id="GO:0005886">
    <property type="term" value="C:plasma membrane"/>
    <property type="evidence" value="ECO:0007669"/>
    <property type="project" value="UniProtKB-SubCell"/>
</dbReference>
<evidence type="ECO:0000256" key="6">
    <source>
        <dbReference type="PIRSR" id="PIRSR005091-1"/>
    </source>
</evidence>
<dbReference type="InterPro" id="IPR000917">
    <property type="entry name" value="Sulfatase_N"/>
</dbReference>
<evidence type="ECO:0000256" key="1">
    <source>
        <dbReference type="ARBA" id="ARBA00004651"/>
    </source>
</evidence>
<keyword evidence="7" id="KW-0464">Manganese</keyword>
<evidence type="ECO:0000256" key="9">
    <source>
        <dbReference type="SAM" id="Phobius"/>
    </source>
</evidence>
<keyword evidence="11" id="KW-0808">Transferase</keyword>
<feature type="transmembrane region" description="Helical" evidence="9">
    <location>
        <begin position="47"/>
        <end position="73"/>
    </location>
</feature>
<keyword evidence="12" id="KW-1185">Reference proteome</keyword>
<keyword evidence="3 9" id="KW-0812">Transmembrane</keyword>
<keyword evidence="4 9" id="KW-1133">Transmembrane helix</keyword>
<name>A0A1M7C6P3_9BACT</name>
<keyword evidence="7" id="KW-0479">Metal-binding</keyword>
<dbReference type="Proteomes" id="UP000184420">
    <property type="component" value="Unassembled WGS sequence"/>
</dbReference>
<dbReference type="InterPro" id="IPR012160">
    <property type="entry name" value="LtaS-like"/>
</dbReference>
<comment type="subcellular location">
    <subcellularLocation>
        <location evidence="1">Cell membrane</location>
        <topology evidence="1">Multi-pass membrane protein</topology>
    </subcellularLocation>
</comment>
<feature type="transmembrane region" description="Helical" evidence="9">
    <location>
        <begin position="178"/>
        <end position="196"/>
    </location>
</feature>
<feature type="transmembrane region" description="Helical" evidence="9">
    <location>
        <begin position="12"/>
        <end position="35"/>
    </location>
</feature>
<dbReference type="Gene3D" id="3.40.720.10">
    <property type="entry name" value="Alkaline Phosphatase, subunit A"/>
    <property type="match status" value="1"/>
</dbReference>